<dbReference type="Proteomes" id="UP000306477">
    <property type="component" value="Unassembled WGS sequence"/>
</dbReference>
<dbReference type="Pfam" id="PF00583">
    <property type="entry name" value="Acetyltransf_1"/>
    <property type="match status" value="1"/>
</dbReference>
<dbReference type="InterPro" id="IPR000182">
    <property type="entry name" value="GNAT_dom"/>
</dbReference>
<dbReference type="Gene3D" id="3.40.630.30">
    <property type="match status" value="1"/>
</dbReference>
<proteinExistence type="predicted"/>
<dbReference type="EMBL" id="SLUB01000017">
    <property type="protein sequence ID" value="THE12446.1"/>
    <property type="molecule type" value="Genomic_DNA"/>
</dbReference>
<keyword evidence="2" id="KW-0808">Transferase</keyword>
<dbReference type="AlphaFoldDB" id="A0A4S3PT02"/>
<dbReference type="OrthoDB" id="9805924at2"/>
<name>A0A4S3PT02_9BACI</name>
<dbReference type="PROSITE" id="PS51186">
    <property type="entry name" value="GNAT"/>
    <property type="match status" value="1"/>
</dbReference>
<keyword evidence="3" id="KW-1185">Reference proteome</keyword>
<dbReference type="STRING" id="1033734.GCA_000285535_02180"/>
<dbReference type="GO" id="GO:0016747">
    <property type="term" value="F:acyltransferase activity, transferring groups other than amino-acyl groups"/>
    <property type="evidence" value="ECO:0007669"/>
    <property type="project" value="InterPro"/>
</dbReference>
<protein>
    <submittedName>
        <fullName evidence="2">GNAT family N-acetyltransferase</fullName>
    </submittedName>
</protein>
<dbReference type="RefSeq" id="WP_136379723.1">
    <property type="nucleotide sequence ID" value="NZ_SLUB01000017.1"/>
</dbReference>
<evidence type="ECO:0000259" key="1">
    <source>
        <dbReference type="PROSITE" id="PS51186"/>
    </source>
</evidence>
<comment type="caution">
    <text evidence="2">The sequence shown here is derived from an EMBL/GenBank/DDBJ whole genome shotgun (WGS) entry which is preliminary data.</text>
</comment>
<gene>
    <name evidence="2" type="ORF">E1I69_11320</name>
</gene>
<evidence type="ECO:0000313" key="2">
    <source>
        <dbReference type="EMBL" id="THE12446.1"/>
    </source>
</evidence>
<reference evidence="2 3" key="1">
    <citation type="journal article" date="2019" name="Indoor Air">
        <title>Impacts of indoor surface finishes on bacterial viability.</title>
        <authorList>
            <person name="Hu J."/>
            <person name="Maamar S.B."/>
            <person name="Glawe A.J."/>
            <person name="Gottel N."/>
            <person name="Gilbert J.A."/>
            <person name="Hartmann E.M."/>
        </authorList>
    </citation>
    <scope>NUCLEOTIDE SEQUENCE [LARGE SCALE GENOMIC DNA]</scope>
    <source>
        <strain evidence="2 3">AF060A6</strain>
    </source>
</reference>
<organism evidence="2 3">
    <name type="scientific">Bacillus timonensis</name>
    <dbReference type="NCBI Taxonomy" id="1033734"/>
    <lineage>
        <taxon>Bacteria</taxon>
        <taxon>Bacillati</taxon>
        <taxon>Bacillota</taxon>
        <taxon>Bacilli</taxon>
        <taxon>Bacillales</taxon>
        <taxon>Bacillaceae</taxon>
        <taxon>Bacillus</taxon>
    </lineage>
</organism>
<feature type="domain" description="N-acetyltransferase" evidence="1">
    <location>
        <begin position="5"/>
        <end position="144"/>
    </location>
</feature>
<accession>A0A4S3PT02</accession>
<dbReference type="CDD" id="cd04301">
    <property type="entry name" value="NAT_SF"/>
    <property type="match status" value="1"/>
</dbReference>
<dbReference type="InterPro" id="IPR016181">
    <property type="entry name" value="Acyl_CoA_acyltransferase"/>
</dbReference>
<dbReference type="SUPFAM" id="SSF55729">
    <property type="entry name" value="Acyl-CoA N-acyltransferases (Nat)"/>
    <property type="match status" value="1"/>
</dbReference>
<evidence type="ECO:0000313" key="3">
    <source>
        <dbReference type="Proteomes" id="UP000306477"/>
    </source>
</evidence>
<sequence length="144" mass="16610">MVLALEIRELQKVDEWKMAFPVMKQLRTHLTLEEFVNLVKEMQPQGYRLFALFDEGEVVAVTGVAQQLNLYYGKNMYVYDLVTDEAGRSKGYGEALLSYIHELARGLGCGKVALTSGLQRVDAHRFYEEKMGYERKSYAFVREL</sequence>